<feature type="domain" description="Ketoreductase" evidence="2">
    <location>
        <begin position="11"/>
        <end position="180"/>
    </location>
</feature>
<dbReference type="InterPro" id="IPR036291">
    <property type="entry name" value="NAD(P)-bd_dom_sf"/>
</dbReference>
<dbReference type="InterPro" id="IPR002347">
    <property type="entry name" value="SDR_fam"/>
</dbReference>
<protein>
    <submittedName>
        <fullName evidence="3">NAD(P)-dependent dehydrogenase (Short-subunit alcohol dehydrogenase family)</fullName>
    </submittedName>
</protein>
<dbReference type="PRINTS" id="PR00080">
    <property type="entry name" value="SDRFAMILY"/>
</dbReference>
<name>A0A7W0HMA1_9BACT</name>
<dbReference type="PRINTS" id="PR00081">
    <property type="entry name" value="GDHRDH"/>
</dbReference>
<evidence type="ECO:0000256" key="1">
    <source>
        <dbReference type="ARBA" id="ARBA00006484"/>
    </source>
</evidence>
<dbReference type="AlphaFoldDB" id="A0A7W0HMA1"/>
<dbReference type="PANTHER" id="PTHR42760">
    <property type="entry name" value="SHORT-CHAIN DEHYDROGENASES/REDUCTASES FAMILY MEMBER"/>
    <property type="match status" value="1"/>
</dbReference>
<dbReference type="InterPro" id="IPR057326">
    <property type="entry name" value="KR_dom"/>
</dbReference>
<dbReference type="Gene3D" id="3.40.50.720">
    <property type="entry name" value="NAD(P)-binding Rossmann-like Domain"/>
    <property type="match status" value="1"/>
</dbReference>
<accession>A0A7W0HMA1</accession>
<dbReference type="Proteomes" id="UP000525298">
    <property type="component" value="Unassembled WGS sequence"/>
</dbReference>
<dbReference type="RefSeq" id="WP_181552757.1">
    <property type="nucleotide sequence ID" value="NZ_JACDUS010000017.1"/>
</dbReference>
<proteinExistence type="inferred from homology"/>
<evidence type="ECO:0000313" key="4">
    <source>
        <dbReference type="Proteomes" id="UP000525298"/>
    </source>
</evidence>
<evidence type="ECO:0000313" key="3">
    <source>
        <dbReference type="EMBL" id="MBA2883143.1"/>
    </source>
</evidence>
<sequence length="259" mass="27195">MEQSAFSLDGKVALITGGSRGIGRATAVAFAKAGADVIVTSRKISDLEEVAAEVEKHGRRSLAVAAHVGRMDQIRDLVEKVVAEFGRIDILVNNAGTSIAAMAIDVEEKAWDALMNINLKGAFFLSQAVAGIMKEKGGGTIINVSSINGFSPAVPTCTYAISKAALVMATKALAKEWADFNIRVNAVAPGAVETRLLNAIWHDKSEDEARQVKASLSESIPLKRIGEPDEIANVMIFLASGASSYVTGQTIIADGGALI</sequence>
<dbReference type="Pfam" id="PF13561">
    <property type="entry name" value="adh_short_C2"/>
    <property type="match status" value="1"/>
</dbReference>
<dbReference type="FunFam" id="3.40.50.720:FF:000084">
    <property type="entry name" value="Short-chain dehydrogenase reductase"/>
    <property type="match status" value="1"/>
</dbReference>
<dbReference type="SMART" id="SM00822">
    <property type="entry name" value="PKS_KR"/>
    <property type="match status" value="1"/>
</dbReference>
<organism evidence="3 4">
    <name type="scientific">Desulfosalsimonas propionicica</name>
    <dbReference type="NCBI Taxonomy" id="332175"/>
    <lineage>
        <taxon>Bacteria</taxon>
        <taxon>Pseudomonadati</taxon>
        <taxon>Thermodesulfobacteriota</taxon>
        <taxon>Desulfobacteria</taxon>
        <taxon>Desulfobacterales</taxon>
        <taxon>Desulfosalsimonadaceae</taxon>
        <taxon>Desulfosalsimonas</taxon>
    </lineage>
</organism>
<comment type="similarity">
    <text evidence="1">Belongs to the short-chain dehydrogenases/reductases (SDR) family.</text>
</comment>
<evidence type="ECO:0000259" key="2">
    <source>
        <dbReference type="SMART" id="SM00822"/>
    </source>
</evidence>
<reference evidence="3 4" key="1">
    <citation type="submission" date="2020-07" db="EMBL/GenBank/DDBJ databases">
        <title>Genomic Encyclopedia of Type Strains, Phase IV (KMG-IV): sequencing the most valuable type-strain genomes for metagenomic binning, comparative biology and taxonomic classification.</title>
        <authorList>
            <person name="Goeker M."/>
        </authorList>
    </citation>
    <scope>NUCLEOTIDE SEQUENCE [LARGE SCALE GENOMIC DNA]</scope>
    <source>
        <strain evidence="3 4">DSM 17721</strain>
    </source>
</reference>
<dbReference type="GO" id="GO:0016616">
    <property type="term" value="F:oxidoreductase activity, acting on the CH-OH group of donors, NAD or NADP as acceptor"/>
    <property type="evidence" value="ECO:0007669"/>
    <property type="project" value="TreeGrafter"/>
</dbReference>
<dbReference type="NCBIfam" id="NF005559">
    <property type="entry name" value="PRK07231.1"/>
    <property type="match status" value="1"/>
</dbReference>
<dbReference type="SUPFAM" id="SSF51735">
    <property type="entry name" value="NAD(P)-binding Rossmann-fold domains"/>
    <property type="match status" value="1"/>
</dbReference>
<dbReference type="EMBL" id="JACDUS010000017">
    <property type="protein sequence ID" value="MBA2883143.1"/>
    <property type="molecule type" value="Genomic_DNA"/>
</dbReference>
<gene>
    <name evidence="3" type="ORF">HNR65_003504</name>
</gene>
<keyword evidence="4" id="KW-1185">Reference proteome</keyword>
<comment type="caution">
    <text evidence="3">The sequence shown here is derived from an EMBL/GenBank/DDBJ whole genome shotgun (WGS) entry which is preliminary data.</text>
</comment>